<name>A0A7K1URM8_9NOCA</name>
<dbReference type="InterPro" id="IPR046335">
    <property type="entry name" value="LacI/GalR-like_sensor"/>
</dbReference>
<accession>A0A7K1URM8</accession>
<dbReference type="Pfam" id="PF00356">
    <property type="entry name" value="LacI"/>
    <property type="match status" value="1"/>
</dbReference>
<dbReference type="SUPFAM" id="SSF53822">
    <property type="entry name" value="Periplasmic binding protein-like I"/>
    <property type="match status" value="1"/>
</dbReference>
<dbReference type="GO" id="GO:0000976">
    <property type="term" value="F:transcription cis-regulatory region binding"/>
    <property type="evidence" value="ECO:0007669"/>
    <property type="project" value="TreeGrafter"/>
</dbReference>
<dbReference type="CDD" id="cd06267">
    <property type="entry name" value="PBP1_LacI_sugar_binding-like"/>
    <property type="match status" value="1"/>
</dbReference>
<evidence type="ECO:0000259" key="5">
    <source>
        <dbReference type="PROSITE" id="PS50932"/>
    </source>
</evidence>
<evidence type="ECO:0000313" key="6">
    <source>
        <dbReference type="EMBL" id="MVU77003.1"/>
    </source>
</evidence>
<keyword evidence="4" id="KW-0804">Transcription</keyword>
<keyword evidence="3" id="KW-0238">DNA-binding</keyword>
<dbReference type="PANTHER" id="PTHR30146">
    <property type="entry name" value="LACI-RELATED TRANSCRIPTIONAL REPRESSOR"/>
    <property type="match status" value="1"/>
</dbReference>
<proteinExistence type="predicted"/>
<gene>
    <name evidence="6" type="ORF">GPX89_07050</name>
</gene>
<keyword evidence="1" id="KW-0678">Repressor</keyword>
<sequence length="364" mass="39376">MIIGVQIVFARVSFVPAAREPITQRDVAASLGVSVSAVSLALSGRPGVGEELRRRILDRATELGYRPNASAVALRTSRTRVLGLLIRNLRNPHFLDVIDGFDETCARAGYEVMIGSSRYDPTREAHLLDAFQHRAIDGFAIAPIGTDHQARERFSTYKRPVVLLDTAAPGPSTMSVRSDQETSVDLAVQHLLELGHRHLAMVVAPTDKSPDPERLEHFRRLAAELGFTAATVTTELSADAARTAIRAALEHSPATRPTAFITNSDYIAHTVYLAAADLGLSIPEDISVIGHDDLPTSATLSPALTTIAVDRRSIGEHAATLLIDSLAGRQAEQTNIVVPVELRVRKSTATPAARKNQKTRDART</sequence>
<evidence type="ECO:0000313" key="7">
    <source>
        <dbReference type="Proteomes" id="UP000466794"/>
    </source>
</evidence>
<dbReference type="InterPro" id="IPR028082">
    <property type="entry name" value="Peripla_BP_I"/>
</dbReference>
<dbReference type="Gene3D" id="1.10.260.40">
    <property type="entry name" value="lambda repressor-like DNA-binding domains"/>
    <property type="match status" value="1"/>
</dbReference>
<dbReference type="PROSITE" id="PS50932">
    <property type="entry name" value="HTH_LACI_2"/>
    <property type="match status" value="1"/>
</dbReference>
<dbReference type="InterPro" id="IPR000843">
    <property type="entry name" value="HTH_LacI"/>
</dbReference>
<dbReference type="CDD" id="cd01392">
    <property type="entry name" value="HTH_LacI"/>
    <property type="match status" value="1"/>
</dbReference>
<evidence type="ECO:0000256" key="2">
    <source>
        <dbReference type="ARBA" id="ARBA00023015"/>
    </source>
</evidence>
<evidence type="ECO:0000256" key="3">
    <source>
        <dbReference type="ARBA" id="ARBA00023125"/>
    </source>
</evidence>
<keyword evidence="7" id="KW-1185">Reference proteome</keyword>
<dbReference type="GO" id="GO:0003700">
    <property type="term" value="F:DNA-binding transcription factor activity"/>
    <property type="evidence" value="ECO:0007669"/>
    <property type="project" value="TreeGrafter"/>
</dbReference>
<dbReference type="InterPro" id="IPR010982">
    <property type="entry name" value="Lambda_DNA-bd_dom_sf"/>
</dbReference>
<comment type="caution">
    <text evidence="6">The sequence shown here is derived from an EMBL/GenBank/DDBJ whole genome shotgun (WGS) entry which is preliminary data.</text>
</comment>
<reference evidence="6 7" key="1">
    <citation type="submission" date="2019-12" db="EMBL/GenBank/DDBJ databases">
        <title>Nocardia sp. nov. ET3-3 isolated from soil.</title>
        <authorList>
            <person name="Kanchanasin P."/>
            <person name="Tanasupawat S."/>
            <person name="Yuki M."/>
            <person name="Kudo T."/>
        </authorList>
    </citation>
    <scope>NUCLEOTIDE SEQUENCE [LARGE SCALE GENOMIC DNA]</scope>
    <source>
        <strain evidence="6 7">ET3-3</strain>
    </source>
</reference>
<feature type="domain" description="HTH lacI-type" evidence="5">
    <location>
        <begin position="22"/>
        <end position="76"/>
    </location>
</feature>
<dbReference type="Pfam" id="PF13377">
    <property type="entry name" value="Peripla_BP_3"/>
    <property type="match status" value="1"/>
</dbReference>
<dbReference type="Gene3D" id="3.40.50.2300">
    <property type="match status" value="2"/>
</dbReference>
<dbReference type="SMART" id="SM00354">
    <property type="entry name" value="HTH_LACI"/>
    <property type="match status" value="1"/>
</dbReference>
<evidence type="ECO:0000256" key="1">
    <source>
        <dbReference type="ARBA" id="ARBA00022491"/>
    </source>
</evidence>
<protein>
    <submittedName>
        <fullName evidence="6">Substrate-binding domain-containing protein</fullName>
    </submittedName>
</protein>
<dbReference type="Proteomes" id="UP000466794">
    <property type="component" value="Unassembled WGS sequence"/>
</dbReference>
<dbReference type="PANTHER" id="PTHR30146:SF148">
    <property type="entry name" value="HTH-TYPE TRANSCRIPTIONAL REPRESSOR PURR-RELATED"/>
    <property type="match status" value="1"/>
</dbReference>
<evidence type="ECO:0000256" key="4">
    <source>
        <dbReference type="ARBA" id="ARBA00023163"/>
    </source>
</evidence>
<organism evidence="6 7">
    <name type="scientific">Nocardia terrae</name>
    <dbReference type="NCBI Taxonomy" id="2675851"/>
    <lineage>
        <taxon>Bacteria</taxon>
        <taxon>Bacillati</taxon>
        <taxon>Actinomycetota</taxon>
        <taxon>Actinomycetes</taxon>
        <taxon>Mycobacteriales</taxon>
        <taxon>Nocardiaceae</taxon>
        <taxon>Nocardia</taxon>
    </lineage>
</organism>
<dbReference type="EMBL" id="WRPP01000001">
    <property type="protein sequence ID" value="MVU77003.1"/>
    <property type="molecule type" value="Genomic_DNA"/>
</dbReference>
<dbReference type="SUPFAM" id="SSF47413">
    <property type="entry name" value="lambda repressor-like DNA-binding domains"/>
    <property type="match status" value="1"/>
</dbReference>
<dbReference type="AlphaFoldDB" id="A0A7K1URM8"/>
<keyword evidence="2" id="KW-0805">Transcription regulation</keyword>